<dbReference type="SMART" id="SM00418">
    <property type="entry name" value="HTH_ARSR"/>
    <property type="match status" value="1"/>
</dbReference>
<feature type="domain" description="HTH arsR-type" evidence="4">
    <location>
        <begin position="26"/>
        <end position="118"/>
    </location>
</feature>
<dbReference type="PROSITE" id="PS50987">
    <property type="entry name" value="HTH_ARSR_2"/>
    <property type="match status" value="1"/>
</dbReference>
<gene>
    <name evidence="5" type="ORF">YK48G_07220</name>
</gene>
<keyword evidence="2" id="KW-0238">DNA-binding</keyword>
<evidence type="ECO:0000256" key="1">
    <source>
        <dbReference type="ARBA" id="ARBA00023015"/>
    </source>
</evidence>
<dbReference type="SUPFAM" id="SSF46785">
    <property type="entry name" value="Winged helix' DNA-binding domain"/>
    <property type="match status" value="1"/>
</dbReference>
<comment type="caution">
    <text evidence="5">The sequence shown here is derived from an EMBL/GenBank/DDBJ whole genome shotgun (WGS) entry which is preliminary data.</text>
</comment>
<proteinExistence type="predicted"/>
<evidence type="ECO:0000313" key="6">
    <source>
        <dbReference type="Proteomes" id="UP000604765"/>
    </source>
</evidence>
<dbReference type="Gene3D" id="1.10.10.10">
    <property type="entry name" value="Winged helix-like DNA-binding domain superfamily/Winged helix DNA-binding domain"/>
    <property type="match status" value="1"/>
</dbReference>
<dbReference type="InterPro" id="IPR011991">
    <property type="entry name" value="ArsR-like_HTH"/>
</dbReference>
<dbReference type="PRINTS" id="PR00778">
    <property type="entry name" value="HTHARSR"/>
</dbReference>
<keyword evidence="6" id="KW-1185">Reference proteome</keyword>
<accession>A0ABQ3VWL5</accession>
<organism evidence="5 6">
    <name type="scientific">Lentilactobacillus fungorum</name>
    <dbReference type="NCBI Taxonomy" id="2201250"/>
    <lineage>
        <taxon>Bacteria</taxon>
        <taxon>Bacillati</taxon>
        <taxon>Bacillota</taxon>
        <taxon>Bacilli</taxon>
        <taxon>Lactobacillales</taxon>
        <taxon>Lactobacillaceae</taxon>
        <taxon>Lentilactobacillus</taxon>
    </lineage>
</organism>
<reference evidence="5 6" key="1">
    <citation type="journal article" date="2021" name="Int. J. Syst. Evol. Microbiol.">
        <title>Lentilactobacillus fungorum sp. nov., isolated from spent mushroom substrates.</title>
        <authorList>
            <person name="Tohno M."/>
            <person name="Tanizawa Y."/>
            <person name="Kojima Y."/>
            <person name="Sakamoto M."/>
            <person name="Ohkuma M."/>
            <person name="Kobayashi H."/>
        </authorList>
    </citation>
    <scope>NUCLEOTIDE SEQUENCE [LARGE SCALE GENOMIC DNA]</scope>
    <source>
        <strain evidence="5 6">YK48G</strain>
    </source>
</reference>
<evidence type="ECO:0000256" key="3">
    <source>
        <dbReference type="ARBA" id="ARBA00023163"/>
    </source>
</evidence>
<dbReference type="InterPro" id="IPR036390">
    <property type="entry name" value="WH_DNA-bd_sf"/>
</dbReference>
<evidence type="ECO:0000259" key="4">
    <source>
        <dbReference type="PROSITE" id="PS50987"/>
    </source>
</evidence>
<dbReference type="InterPro" id="IPR036388">
    <property type="entry name" value="WH-like_DNA-bd_sf"/>
</dbReference>
<sequence length="118" mass="13637">MGFQTINLSALDKMNPSAYASSMNIEQSKKDRRLSEIFKTLSEPNRIRIVRILHHSDRELTCSEISEHLNISKSTVSYHFKALRQAGLTNTRQVAQTKYLSINEKTFREYLPSFLDSL</sequence>
<evidence type="ECO:0000256" key="2">
    <source>
        <dbReference type="ARBA" id="ARBA00023125"/>
    </source>
</evidence>
<dbReference type="InterPro" id="IPR001845">
    <property type="entry name" value="HTH_ArsR_DNA-bd_dom"/>
</dbReference>
<dbReference type="PANTHER" id="PTHR33154">
    <property type="entry name" value="TRANSCRIPTIONAL REGULATOR, ARSR FAMILY"/>
    <property type="match status" value="1"/>
</dbReference>
<keyword evidence="3" id="KW-0804">Transcription</keyword>
<dbReference type="PANTHER" id="PTHR33154:SF25">
    <property type="entry name" value="LMO0101 PROTEIN"/>
    <property type="match status" value="1"/>
</dbReference>
<dbReference type="NCBIfam" id="NF033788">
    <property type="entry name" value="HTH_metalloreg"/>
    <property type="match status" value="1"/>
</dbReference>
<name>A0ABQ3VWL5_9LACO</name>
<evidence type="ECO:0000313" key="5">
    <source>
        <dbReference type="EMBL" id="GHP13297.1"/>
    </source>
</evidence>
<dbReference type="CDD" id="cd00090">
    <property type="entry name" value="HTH_ARSR"/>
    <property type="match status" value="1"/>
</dbReference>
<keyword evidence="1" id="KW-0805">Transcription regulation</keyword>
<protein>
    <submittedName>
        <fullName evidence="5">Transcriptional regulator</fullName>
    </submittedName>
</protein>
<dbReference type="Proteomes" id="UP000604765">
    <property type="component" value="Unassembled WGS sequence"/>
</dbReference>
<dbReference type="Pfam" id="PF12840">
    <property type="entry name" value="HTH_20"/>
    <property type="match status" value="1"/>
</dbReference>
<dbReference type="EMBL" id="BNJR01000007">
    <property type="protein sequence ID" value="GHP13297.1"/>
    <property type="molecule type" value="Genomic_DNA"/>
</dbReference>
<dbReference type="InterPro" id="IPR051081">
    <property type="entry name" value="HTH_MetalResp_TranReg"/>
</dbReference>